<keyword evidence="3" id="KW-1003">Cell membrane</keyword>
<comment type="caution">
    <text evidence="10">The sequence shown here is derived from an EMBL/GenBank/DDBJ whole genome shotgun (WGS) entry which is preliminary data.</text>
</comment>
<feature type="transmembrane region" description="Helical" evidence="7">
    <location>
        <begin position="6"/>
        <end position="24"/>
    </location>
</feature>
<feature type="transmembrane region" description="Helical" evidence="7">
    <location>
        <begin position="221"/>
        <end position="238"/>
    </location>
</feature>
<feature type="transmembrane region" description="Helical" evidence="7">
    <location>
        <begin position="99"/>
        <end position="122"/>
    </location>
</feature>
<evidence type="ECO:0000256" key="6">
    <source>
        <dbReference type="ARBA" id="ARBA00023136"/>
    </source>
</evidence>
<evidence type="ECO:0000256" key="4">
    <source>
        <dbReference type="ARBA" id="ARBA00022692"/>
    </source>
</evidence>
<dbReference type="PANTHER" id="PTHR30487">
    <property type="entry name" value="TYPE 4 PREPILIN-LIKE PROTEINS LEADER PEPTIDE-PROCESSING ENZYME"/>
    <property type="match status" value="1"/>
</dbReference>
<evidence type="ECO:0000256" key="3">
    <source>
        <dbReference type="ARBA" id="ARBA00022475"/>
    </source>
</evidence>
<dbReference type="Proteomes" id="UP000177594">
    <property type="component" value="Unassembled WGS sequence"/>
</dbReference>
<evidence type="ECO:0008006" key="12">
    <source>
        <dbReference type="Google" id="ProtNLM"/>
    </source>
</evidence>
<dbReference type="Pfam" id="PF01478">
    <property type="entry name" value="Peptidase_A24"/>
    <property type="match status" value="1"/>
</dbReference>
<keyword evidence="5 7" id="KW-1133">Transmembrane helix</keyword>
<evidence type="ECO:0000256" key="5">
    <source>
        <dbReference type="ARBA" id="ARBA00022989"/>
    </source>
</evidence>
<evidence type="ECO:0000259" key="9">
    <source>
        <dbReference type="Pfam" id="PF06750"/>
    </source>
</evidence>
<evidence type="ECO:0000313" key="11">
    <source>
        <dbReference type="Proteomes" id="UP000177594"/>
    </source>
</evidence>
<feature type="transmembrane region" description="Helical" evidence="7">
    <location>
        <begin position="145"/>
        <end position="167"/>
    </location>
</feature>
<keyword evidence="6 7" id="KW-0472">Membrane</keyword>
<name>A0A1F8E8U8_9BACT</name>
<feature type="domain" description="Prepilin type IV endopeptidase peptidase" evidence="8">
    <location>
        <begin position="103"/>
        <end position="207"/>
    </location>
</feature>
<accession>A0A1F8E8U8</accession>
<feature type="domain" description="Prepilin peptidase A24 N-terminal" evidence="9">
    <location>
        <begin position="8"/>
        <end position="87"/>
    </location>
</feature>
<sequence>MAFIFIFIMGLVFGSFMSVIVFRLDVKEGIVSGRSECRKCFAKLKWHDLIPVFSFIWLKGKCRYCKDKISFIYPVMEMAVAGSFVLYSLVNGPFISSELIYGLIIIFIFLILTFFDYLFYILPDKIILTGLGTAFLYTSIFHREIILNGLFTGLGLAGFFGIIFLVSHGEWIGFGDVKLAFLVGFVLGYPLALFSIVSAVWIGAIWGMAMMARGKANLKTALPFGSFISAMAILALIFKDYVNFNFFL</sequence>
<evidence type="ECO:0000256" key="7">
    <source>
        <dbReference type="SAM" id="Phobius"/>
    </source>
</evidence>
<dbReference type="GO" id="GO:0006465">
    <property type="term" value="P:signal peptide processing"/>
    <property type="evidence" value="ECO:0007669"/>
    <property type="project" value="TreeGrafter"/>
</dbReference>
<dbReference type="PANTHER" id="PTHR30487:SF0">
    <property type="entry name" value="PREPILIN LEADER PEPTIDASE_N-METHYLTRANSFERASE-RELATED"/>
    <property type="match status" value="1"/>
</dbReference>
<comment type="subcellular location">
    <subcellularLocation>
        <location evidence="1">Cell membrane</location>
        <topology evidence="1">Multi-pass membrane protein</topology>
    </subcellularLocation>
</comment>
<dbReference type="GO" id="GO:0004190">
    <property type="term" value="F:aspartic-type endopeptidase activity"/>
    <property type="evidence" value="ECO:0007669"/>
    <property type="project" value="InterPro"/>
</dbReference>
<evidence type="ECO:0000256" key="1">
    <source>
        <dbReference type="ARBA" id="ARBA00004651"/>
    </source>
</evidence>
<feature type="transmembrane region" description="Helical" evidence="7">
    <location>
        <begin position="179"/>
        <end position="209"/>
    </location>
</feature>
<dbReference type="InterPro" id="IPR000045">
    <property type="entry name" value="Prepilin_IV_endopep_pep"/>
</dbReference>
<dbReference type="EMBL" id="MGIZ01000054">
    <property type="protein sequence ID" value="OGM97311.1"/>
    <property type="molecule type" value="Genomic_DNA"/>
</dbReference>
<dbReference type="AlphaFoldDB" id="A0A1F8E8U8"/>
<dbReference type="Gene3D" id="1.20.120.1220">
    <property type="match status" value="1"/>
</dbReference>
<gene>
    <name evidence="10" type="ORF">A2817_03570</name>
</gene>
<comment type="similarity">
    <text evidence="2">Belongs to the peptidase A24 family.</text>
</comment>
<evidence type="ECO:0000313" key="10">
    <source>
        <dbReference type="EMBL" id="OGM97311.1"/>
    </source>
</evidence>
<dbReference type="GO" id="GO:0005886">
    <property type="term" value="C:plasma membrane"/>
    <property type="evidence" value="ECO:0007669"/>
    <property type="project" value="UniProtKB-SubCell"/>
</dbReference>
<dbReference type="Pfam" id="PF06750">
    <property type="entry name" value="A24_N_bact"/>
    <property type="match status" value="1"/>
</dbReference>
<feature type="transmembrane region" description="Helical" evidence="7">
    <location>
        <begin position="69"/>
        <end position="87"/>
    </location>
</feature>
<evidence type="ECO:0000256" key="2">
    <source>
        <dbReference type="ARBA" id="ARBA00005801"/>
    </source>
</evidence>
<organism evidence="10 11">
    <name type="scientific">Candidatus Yanofskybacteria bacterium RIFCSPHIGHO2_01_FULL_39_8b</name>
    <dbReference type="NCBI Taxonomy" id="1802659"/>
    <lineage>
        <taxon>Bacteria</taxon>
        <taxon>Candidatus Yanofskyibacteriota</taxon>
    </lineage>
</organism>
<reference evidence="10 11" key="1">
    <citation type="journal article" date="2016" name="Nat. Commun.">
        <title>Thousands of microbial genomes shed light on interconnected biogeochemical processes in an aquifer system.</title>
        <authorList>
            <person name="Anantharaman K."/>
            <person name="Brown C.T."/>
            <person name="Hug L.A."/>
            <person name="Sharon I."/>
            <person name="Castelle C.J."/>
            <person name="Probst A.J."/>
            <person name="Thomas B.C."/>
            <person name="Singh A."/>
            <person name="Wilkins M.J."/>
            <person name="Karaoz U."/>
            <person name="Brodie E.L."/>
            <person name="Williams K.H."/>
            <person name="Hubbard S.S."/>
            <person name="Banfield J.F."/>
        </authorList>
    </citation>
    <scope>NUCLEOTIDE SEQUENCE [LARGE SCALE GENOMIC DNA]</scope>
</reference>
<keyword evidence="4 7" id="KW-0812">Transmembrane</keyword>
<dbReference type="InterPro" id="IPR050882">
    <property type="entry name" value="Prepilin_peptidase/N-MTase"/>
</dbReference>
<protein>
    <recommendedName>
        <fullName evidence="12">Prepilin peptidase</fullName>
    </recommendedName>
</protein>
<proteinExistence type="inferred from homology"/>
<dbReference type="InterPro" id="IPR010627">
    <property type="entry name" value="Prepilin_pept_A24_N"/>
</dbReference>
<evidence type="ECO:0000259" key="8">
    <source>
        <dbReference type="Pfam" id="PF01478"/>
    </source>
</evidence>